<sequence>MKSKGDFAAGDNKKKKVYIFKV</sequence>
<organism evidence="1 2">
    <name type="scientific">Trifolium medium</name>
    <dbReference type="NCBI Taxonomy" id="97028"/>
    <lineage>
        <taxon>Eukaryota</taxon>
        <taxon>Viridiplantae</taxon>
        <taxon>Streptophyta</taxon>
        <taxon>Embryophyta</taxon>
        <taxon>Tracheophyta</taxon>
        <taxon>Spermatophyta</taxon>
        <taxon>Magnoliopsida</taxon>
        <taxon>eudicotyledons</taxon>
        <taxon>Gunneridae</taxon>
        <taxon>Pentapetalae</taxon>
        <taxon>rosids</taxon>
        <taxon>fabids</taxon>
        <taxon>Fabales</taxon>
        <taxon>Fabaceae</taxon>
        <taxon>Papilionoideae</taxon>
        <taxon>50 kb inversion clade</taxon>
        <taxon>NPAAA clade</taxon>
        <taxon>Hologalegina</taxon>
        <taxon>IRL clade</taxon>
        <taxon>Trifolieae</taxon>
        <taxon>Trifolium</taxon>
    </lineage>
</organism>
<feature type="non-terminal residue" evidence="1">
    <location>
        <position position="22"/>
    </location>
</feature>
<reference evidence="1 2" key="1">
    <citation type="journal article" date="2018" name="Front. Plant Sci.">
        <title>Red Clover (Trifolium pratense) and Zigzag Clover (T. medium) - A Picture of Genomic Similarities and Differences.</title>
        <authorList>
            <person name="Dluhosova J."/>
            <person name="Istvanek J."/>
            <person name="Nedelnik J."/>
            <person name="Repkova J."/>
        </authorList>
    </citation>
    <scope>NUCLEOTIDE SEQUENCE [LARGE SCALE GENOMIC DNA]</scope>
    <source>
        <strain evidence="2">cv. 10/8</strain>
        <tissue evidence="1">Leaf</tissue>
    </source>
</reference>
<dbReference type="Proteomes" id="UP000265520">
    <property type="component" value="Unassembled WGS sequence"/>
</dbReference>
<dbReference type="AlphaFoldDB" id="A0A392TML9"/>
<keyword evidence="2" id="KW-1185">Reference proteome</keyword>
<accession>A0A392TML9</accession>
<dbReference type="EMBL" id="LXQA010618615">
    <property type="protein sequence ID" value="MCI62419.1"/>
    <property type="molecule type" value="Genomic_DNA"/>
</dbReference>
<evidence type="ECO:0000313" key="1">
    <source>
        <dbReference type="EMBL" id="MCI62419.1"/>
    </source>
</evidence>
<proteinExistence type="predicted"/>
<evidence type="ECO:0000313" key="2">
    <source>
        <dbReference type="Proteomes" id="UP000265520"/>
    </source>
</evidence>
<name>A0A392TML9_9FABA</name>
<protein>
    <submittedName>
        <fullName evidence="1">Uncharacterized protein</fullName>
    </submittedName>
</protein>
<comment type="caution">
    <text evidence="1">The sequence shown here is derived from an EMBL/GenBank/DDBJ whole genome shotgun (WGS) entry which is preliminary data.</text>
</comment>